<dbReference type="PROSITE" id="PS00028">
    <property type="entry name" value="ZINC_FINGER_C2H2_1"/>
    <property type="match status" value="1"/>
</dbReference>
<evidence type="ECO:0000313" key="2">
    <source>
        <dbReference type="EMBL" id="KAK5980611.1"/>
    </source>
</evidence>
<comment type="caution">
    <text evidence="2">The sequence shown here is derived from an EMBL/GenBank/DDBJ whole genome shotgun (WGS) entry which is preliminary data.</text>
</comment>
<dbReference type="InterPro" id="IPR013087">
    <property type="entry name" value="Znf_C2H2_type"/>
</dbReference>
<proteinExistence type="predicted"/>
<feature type="non-terminal residue" evidence="2">
    <location>
        <position position="1"/>
    </location>
</feature>
<dbReference type="Proteomes" id="UP001331761">
    <property type="component" value="Unassembled WGS sequence"/>
</dbReference>
<organism evidence="2 3">
    <name type="scientific">Trichostrongylus colubriformis</name>
    <name type="common">Black scour worm</name>
    <dbReference type="NCBI Taxonomy" id="6319"/>
    <lineage>
        <taxon>Eukaryota</taxon>
        <taxon>Metazoa</taxon>
        <taxon>Ecdysozoa</taxon>
        <taxon>Nematoda</taxon>
        <taxon>Chromadorea</taxon>
        <taxon>Rhabditida</taxon>
        <taxon>Rhabditina</taxon>
        <taxon>Rhabditomorpha</taxon>
        <taxon>Strongyloidea</taxon>
        <taxon>Trichostrongylidae</taxon>
        <taxon>Trichostrongylus</taxon>
    </lineage>
</organism>
<feature type="domain" description="C2H2-type" evidence="1">
    <location>
        <begin position="4"/>
        <end position="26"/>
    </location>
</feature>
<name>A0AAN8IP35_TRICO</name>
<evidence type="ECO:0000259" key="1">
    <source>
        <dbReference type="PROSITE" id="PS00028"/>
    </source>
</evidence>
<sequence length="129" mass="14825">KIKCSSCKELFSSEEEEAMHYNALGHPYYEKNFSPYHEAYLTRLLKDADCAAQLGVEEAIDRRIEADMIGYVSSKLLRTSTSCVESCGTHEQRNAGKVERPTYVYNVTPYFFTPIVRYFGGGEERDMQR</sequence>
<protein>
    <recommendedName>
        <fullName evidence="1">C2H2-type domain-containing protein</fullName>
    </recommendedName>
</protein>
<gene>
    <name evidence="2" type="ORF">GCK32_003584</name>
</gene>
<dbReference type="AlphaFoldDB" id="A0AAN8IP35"/>
<accession>A0AAN8IP35</accession>
<evidence type="ECO:0000313" key="3">
    <source>
        <dbReference type="Proteomes" id="UP001331761"/>
    </source>
</evidence>
<dbReference type="EMBL" id="WIXE01007223">
    <property type="protein sequence ID" value="KAK5980611.1"/>
    <property type="molecule type" value="Genomic_DNA"/>
</dbReference>
<keyword evidence="3" id="KW-1185">Reference proteome</keyword>
<reference evidence="2 3" key="1">
    <citation type="submission" date="2019-10" db="EMBL/GenBank/DDBJ databases">
        <title>Assembly and Annotation for the nematode Trichostrongylus colubriformis.</title>
        <authorList>
            <person name="Martin J."/>
        </authorList>
    </citation>
    <scope>NUCLEOTIDE SEQUENCE [LARGE SCALE GENOMIC DNA]</scope>
    <source>
        <strain evidence="2">G859</strain>
        <tissue evidence="2">Whole worm</tissue>
    </source>
</reference>